<dbReference type="RefSeq" id="WP_332079990.1">
    <property type="nucleotide sequence ID" value="NZ_JAZHYN010000002.1"/>
</dbReference>
<feature type="compositionally biased region" description="Low complexity" evidence="2">
    <location>
        <begin position="7"/>
        <end position="17"/>
    </location>
</feature>
<evidence type="ECO:0000256" key="1">
    <source>
        <dbReference type="ARBA" id="ARBA00038420"/>
    </source>
</evidence>
<comment type="similarity">
    <text evidence="1">Belongs to the E.coli NlpD/Haemophilus LppB family.</text>
</comment>
<evidence type="ECO:0000313" key="4">
    <source>
        <dbReference type="EMBL" id="MEF3365085.1"/>
    </source>
</evidence>
<dbReference type="Pfam" id="PF01551">
    <property type="entry name" value="Peptidase_M23"/>
    <property type="match status" value="1"/>
</dbReference>
<feature type="non-terminal residue" evidence="4">
    <location>
        <position position="1"/>
    </location>
</feature>
<evidence type="ECO:0000313" key="5">
    <source>
        <dbReference type="Proteomes" id="UP001350748"/>
    </source>
</evidence>
<feature type="domain" description="M23ase beta-sheet core" evidence="3">
    <location>
        <begin position="127"/>
        <end position="221"/>
    </location>
</feature>
<dbReference type="SUPFAM" id="SSF51261">
    <property type="entry name" value="Duplicated hybrid motif"/>
    <property type="match status" value="1"/>
</dbReference>
<dbReference type="Proteomes" id="UP001350748">
    <property type="component" value="Unassembled WGS sequence"/>
</dbReference>
<gene>
    <name evidence="4" type="ORF">V3H18_00900</name>
</gene>
<evidence type="ECO:0000259" key="3">
    <source>
        <dbReference type="Pfam" id="PF01551"/>
    </source>
</evidence>
<accession>A0ABU7XCH1</accession>
<proteinExistence type="inferred from homology"/>
<dbReference type="GO" id="GO:0016787">
    <property type="term" value="F:hydrolase activity"/>
    <property type="evidence" value="ECO:0007669"/>
    <property type="project" value="UniProtKB-KW"/>
</dbReference>
<evidence type="ECO:0000256" key="2">
    <source>
        <dbReference type="SAM" id="MobiDB-lite"/>
    </source>
</evidence>
<keyword evidence="5" id="KW-1185">Reference proteome</keyword>
<organism evidence="4 5">
    <name type="scientific">Methylocystis borbori</name>
    <dbReference type="NCBI Taxonomy" id="3118750"/>
    <lineage>
        <taxon>Bacteria</taxon>
        <taxon>Pseudomonadati</taxon>
        <taxon>Pseudomonadota</taxon>
        <taxon>Alphaproteobacteria</taxon>
        <taxon>Hyphomicrobiales</taxon>
        <taxon>Methylocystaceae</taxon>
        <taxon>Methylocystis</taxon>
    </lineage>
</organism>
<dbReference type="EC" id="3.4.-.-" evidence="4"/>
<dbReference type="InterPro" id="IPR011055">
    <property type="entry name" value="Dup_hybrid_motif"/>
</dbReference>
<feature type="compositionally biased region" description="Basic and acidic residues" evidence="2">
    <location>
        <begin position="71"/>
        <end position="84"/>
    </location>
</feature>
<dbReference type="InterPro" id="IPR016047">
    <property type="entry name" value="M23ase_b-sheet_dom"/>
</dbReference>
<dbReference type="CDD" id="cd12797">
    <property type="entry name" value="M23_peptidase"/>
    <property type="match status" value="1"/>
</dbReference>
<dbReference type="Gene3D" id="2.70.70.10">
    <property type="entry name" value="Glucose Permease (Domain IIA)"/>
    <property type="match status" value="1"/>
</dbReference>
<sequence length="228" mass="23398">AKPAPAPVAAKTAAVPAKPEKGKLGAVKAAPEKIALEKAAPPRTADATQARPVKAERIVRAEAPVEPAPKAAEKPETTASRKVDSTATASIPPAAAEAKAVAADDGRPEFRWPARGRIIQGFTTGGNDGINIAVPEGTQVKAAEGGVVAYAGSELKGYGNLVLIRHPNGFVSAYAHNGALDVKRGDQVKRGQTIARSGQSGNVGSPQLHFELRKGSTPVDPTQYLAGL</sequence>
<feature type="compositionally biased region" description="Low complexity" evidence="2">
    <location>
        <begin position="61"/>
        <end position="70"/>
    </location>
</feature>
<protein>
    <submittedName>
        <fullName evidence="4">M23 family metallopeptidase</fullName>
        <ecNumber evidence="4">3.4.-.-</ecNumber>
    </submittedName>
</protein>
<dbReference type="PANTHER" id="PTHR21666:SF263">
    <property type="entry name" value="MUREIN HYDROLASE ACTIVATOR NLPD"/>
    <property type="match status" value="1"/>
</dbReference>
<dbReference type="PANTHER" id="PTHR21666">
    <property type="entry name" value="PEPTIDASE-RELATED"/>
    <property type="match status" value="1"/>
</dbReference>
<reference evidence="4 5" key="1">
    <citation type="submission" date="2024-02" db="EMBL/GenBank/DDBJ databases">
        <authorList>
            <person name="Grouzdev D."/>
        </authorList>
    </citation>
    <scope>NUCLEOTIDE SEQUENCE [LARGE SCALE GENOMIC DNA]</scope>
    <source>
        <strain evidence="4 5">9N</strain>
    </source>
</reference>
<feature type="region of interest" description="Disordered" evidence="2">
    <location>
        <begin position="1"/>
        <end position="87"/>
    </location>
</feature>
<comment type="caution">
    <text evidence="4">The sequence shown here is derived from an EMBL/GenBank/DDBJ whole genome shotgun (WGS) entry which is preliminary data.</text>
</comment>
<feature type="compositionally biased region" description="Polar residues" evidence="2">
    <location>
        <begin position="194"/>
        <end position="205"/>
    </location>
</feature>
<dbReference type="EMBL" id="JAZHYN010000002">
    <property type="protein sequence ID" value="MEF3365085.1"/>
    <property type="molecule type" value="Genomic_DNA"/>
</dbReference>
<name>A0ABU7XCH1_9HYPH</name>
<keyword evidence="4" id="KW-0378">Hydrolase</keyword>
<feature type="region of interest" description="Disordered" evidence="2">
    <location>
        <begin position="192"/>
        <end position="216"/>
    </location>
</feature>
<dbReference type="InterPro" id="IPR050570">
    <property type="entry name" value="Cell_wall_metabolism_enzyme"/>
</dbReference>